<dbReference type="InterPro" id="IPR027417">
    <property type="entry name" value="P-loop_NTPase"/>
</dbReference>
<dbReference type="SUPFAM" id="SSF52200">
    <property type="entry name" value="Toll/Interleukin receptor TIR domain"/>
    <property type="match status" value="1"/>
</dbReference>
<dbReference type="Gene3D" id="3.40.50.10140">
    <property type="entry name" value="Toll/interleukin-1 receptor homology (TIR) domain"/>
    <property type="match status" value="1"/>
</dbReference>
<dbReference type="InterPro" id="IPR035897">
    <property type="entry name" value="Toll_tir_struct_dom_sf"/>
</dbReference>
<name>A0ABQ7C9H8_BRACR</name>
<dbReference type="PROSITE" id="PS50104">
    <property type="entry name" value="TIR"/>
    <property type="match status" value="1"/>
</dbReference>
<accession>A0ABQ7C9H8</accession>
<gene>
    <name evidence="2" type="ORF">DY000_02009338</name>
</gene>
<dbReference type="InterPro" id="IPR002182">
    <property type="entry name" value="NB-ARC"/>
</dbReference>
<evidence type="ECO:0000313" key="2">
    <source>
        <dbReference type="EMBL" id="KAF3547908.1"/>
    </source>
</evidence>
<evidence type="ECO:0000259" key="1">
    <source>
        <dbReference type="PROSITE" id="PS50104"/>
    </source>
</evidence>
<dbReference type="InterPro" id="IPR044974">
    <property type="entry name" value="Disease_R_plants"/>
</dbReference>
<dbReference type="Gene3D" id="3.40.50.300">
    <property type="entry name" value="P-loop containing nucleotide triphosphate hydrolases"/>
    <property type="match status" value="1"/>
</dbReference>
<dbReference type="Pfam" id="PF01582">
    <property type="entry name" value="TIR"/>
    <property type="match status" value="1"/>
</dbReference>
<keyword evidence="3" id="KW-1185">Reference proteome</keyword>
<feature type="domain" description="TIR" evidence="1">
    <location>
        <begin position="12"/>
        <end position="133"/>
    </location>
</feature>
<dbReference type="InterPro" id="IPR000157">
    <property type="entry name" value="TIR_dom"/>
</dbReference>
<evidence type="ECO:0000313" key="3">
    <source>
        <dbReference type="Proteomes" id="UP000266723"/>
    </source>
</evidence>
<reference evidence="2 3" key="1">
    <citation type="journal article" date="2020" name="BMC Genomics">
        <title>Intraspecific diversification of the crop wild relative Brassica cretica Lam. using demographic model selection.</title>
        <authorList>
            <person name="Kioukis A."/>
            <person name="Michalopoulou V.A."/>
            <person name="Briers L."/>
            <person name="Pirintsos S."/>
            <person name="Studholme D.J."/>
            <person name="Pavlidis P."/>
            <person name="Sarris P.F."/>
        </authorList>
    </citation>
    <scope>NUCLEOTIDE SEQUENCE [LARGE SCALE GENOMIC DNA]</scope>
    <source>
        <strain evidence="3">cv. PFS-1207/04</strain>
    </source>
</reference>
<dbReference type="Proteomes" id="UP000266723">
    <property type="component" value="Unassembled WGS sequence"/>
</dbReference>
<dbReference type="SUPFAM" id="SSF52540">
    <property type="entry name" value="P-loop containing nucleoside triphosphate hydrolases"/>
    <property type="match status" value="1"/>
</dbReference>
<proteinExistence type="predicted"/>
<dbReference type="EMBL" id="QGKV02000832">
    <property type="protein sequence ID" value="KAF3547908.1"/>
    <property type="molecule type" value="Genomic_DNA"/>
</dbReference>
<comment type="caution">
    <text evidence="2">The sequence shown here is derived from an EMBL/GenBank/DDBJ whole genome shotgun (WGS) entry which is preliminary data.</text>
</comment>
<dbReference type="PANTHER" id="PTHR11017:SF561">
    <property type="entry name" value="ADP-RIBOSYL CYCLASE_CYCLIC ADP-RIBOSE HYDROLASE"/>
    <property type="match status" value="1"/>
</dbReference>
<organism evidence="2 3">
    <name type="scientific">Brassica cretica</name>
    <name type="common">Mustard</name>
    <dbReference type="NCBI Taxonomy" id="69181"/>
    <lineage>
        <taxon>Eukaryota</taxon>
        <taxon>Viridiplantae</taxon>
        <taxon>Streptophyta</taxon>
        <taxon>Embryophyta</taxon>
        <taxon>Tracheophyta</taxon>
        <taxon>Spermatophyta</taxon>
        <taxon>Magnoliopsida</taxon>
        <taxon>eudicotyledons</taxon>
        <taxon>Gunneridae</taxon>
        <taxon>Pentapetalae</taxon>
        <taxon>rosids</taxon>
        <taxon>malvids</taxon>
        <taxon>Brassicales</taxon>
        <taxon>Brassicaceae</taxon>
        <taxon>Brassiceae</taxon>
        <taxon>Brassica</taxon>
    </lineage>
</organism>
<dbReference type="PANTHER" id="PTHR11017">
    <property type="entry name" value="LEUCINE-RICH REPEAT-CONTAINING PROTEIN"/>
    <property type="match status" value="1"/>
</dbReference>
<protein>
    <recommendedName>
        <fullName evidence="1">TIR domain-containing protein</fullName>
    </recommendedName>
</protein>
<sequence>MASSSTLLAHSCIHHVFPSFHGEDVRKNFLSHIVKEFKSKGIDLFIDNNIERSKSIGPELIEAIRGSRIAIVFLFKNYASSTWCLNELVERRVWKNRGGDAKMETCFDGSGSSRRKTEAKMIEYIATDVSNKLNLSAPCSDFQSLVGMESQMSEMEPLLQLYSDEVRKIGILGPPGIGKTTIARSLFNRHSQDFQLSVFIDNIKRNYATPVCSDDYSVKLYLQKQFMAQLTNEKDIKIPHLGVSKDRLKDMKVLAILDDVDRSVQLEAMANKTCWFGPGSRIIITTQDEKVLKSSGINHIYKVHLPPDDEAFQIQVEYDVYL</sequence>
<dbReference type="Pfam" id="PF00931">
    <property type="entry name" value="NB-ARC"/>
    <property type="match status" value="1"/>
</dbReference>
<dbReference type="SMART" id="SM00255">
    <property type="entry name" value="TIR"/>
    <property type="match status" value="1"/>
</dbReference>
<dbReference type="PRINTS" id="PR00364">
    <property type="entry name" value="DISEASERSIST"/>
</dbReference>